<dbReference type="CDD" id="cd16917">
    <property type="entry name" value="HATPase_UhpB-NarQ-NarX-like"/>
    <property type="match status" value="1"/>
</dbReference>
<keyword evidence="5" id="KW-0418">Kinase</keyword>
<dbReference type="AlphaFoldDB" id="A0AA95JG75"/>
<dbReference type="GO" id="GO:0046983">
    <property type="term" value="F:protein dimerization activity"/>
    <property type="evidence" value="ECO:0007669"/>
    <property type="project" value="InterPro"/>
</dbReference>
<evidence type="ECO:0000313" key="11">
    <source>
        <dbReference type="Proteomes" id="UP001178662"/>
    </source>
</evidence>
<dbReference type="InterPro" id="IPR013655">
    <property type="entry name" value="PAS_fold_3"/>
</dbReference>
<feature type="domain" description="Histidine kinase" evidence="8">
    <location>
        <begin position="528"/>
        <end position="618"/>
    </location>
</feature>
<keyword evidence="3" id="KW-0808">Transferase</keyword>
<keyword evidence="11" id="KW-1185">Reference proteome</keyword>
<dbReference type="PANTHER" id="PTHR24421:SF60">
    <property type="entry name" value="SENSOR HISTIDINE KINASE COMP"/>
    <property type="match status" value="1"/>
</dbReference>
<dbReference type="GO" id="GO:0016020">
    <property type="term" value="C:membrane"/>
    <property type="evidence" value="ECO:0007669"/>
    <property type="project" value="InterPro"/>
</dbReference>
<dbReference type="PROSITE" id="PS50109">
    <property type="entry name" value="HIS_KIN"/>
    <property type="match status" value="1"/>
</dbReference>
<reference evidence="10" key="1">
    <citation type="submission" date="2023-03" db="EMBL/GenBank/DDBJ databases">
        <title>Andean soil-derived lignocellulolytic bacterial consortium as a source of novel taxa and putative plastic-active enzymes.</title>
        <authorList>
            <person name="Diaz-Garcia L."/>
            <person name="Chuvochina M."/>
            <person name="Feuerriegel G."/>
            <person name="Bunk B."/>
            <person name="Sproer C."/>
            <person name="Streit W.R."/>
            <person name="Rodriguez L.M."/>
            <person name="Overmann J."/>
            <person name="Jimenez D.J."/>
        </authorList>
    </citation>
    <scope>NUCLEOTIDE SEQUENCE</scope>
    <source>
        <strain evidence="10">MAG 2441</strain>
    </source>
</reference>
<evidence type="ECO:0000256" key="1">
    <source>
        <dbReference type="ARBA" id="ARBA00000085"/>
    </source>
</evidence>
<gene>
    <name evidence="10" type="ORF">P0Y55_00685</name>
</gene>
<dbReference type="InterPro" id="IPR036890">
    <property type="entry name" value="HATPase_C_sf"/>
</dbReference>
<dbReference type="SMART" id="SM00387">
    <property type="entry name" value="HATPase_c"/>
    <property type="match status" value="1"/>
</dbReference>
<evidence type="ECO:0000256" key="7">
    <source>
        <dbReference type="ARBA" id="ARBA00023012"/>
    </source>
</evidence>
<dbReference type="Proteomes" id="UP001178662">
    <property type="component" value="Chromosome"/>
</dbReference>
<evidence type="ECO:0000256" key="3">
    <source>
        <dbReference type="ARBA" id="ARBA00022679"/>
    </source>
</evidence>
<feature type="domain" description="PAS" evidence="9">
    <location>
        <begin position="119"/>
        <end position="187"/>
    </location>
</feature>
<dbReference type="InterPro" id="IPR050482">
    <property type="entry name" value="Sensor_HK_TwoCompSys"/>
</dbReference>
<dbReference type="PANTHER" id="PTHR24421">
    <property type="entry name" value="NITRATE/NITRITE SENSOR PROTEIN NARX-RELATED"/>
    <property type="match status" value="1"/>
</dbReference>
<evidence type="ECO:0000313" key="10">
    <source>
        <dbReference type="EMBL" id="WEK54625.1"/>
    </source>
</evidence>
<dbReference type="Gene3D" id="3.30.565.10">
    <property type="entry name" value="Histidine kinase-like ATPase, C-terminal domain"/>
    <property type="match status" value="1"/>
</dbReference>
<dbReference type="InterPro" id="IPR035965">
    <property type="entry name" value="PAS-like_dom_sf"/>
</dbReference>
<dbReference type="SMART" id="SM00091">
    <property type="entry name" value="PAS"/>
    <property type="match status" value="1"/>
</dbReference>
<dbReference type="GO" id="GO:0005524">
    <property type="term" value="F:ATP binding"/>
    <property type="evidence" value="ECO:0007669"/>
    <property type="project" value="UniProtKB-KW"/>
</dbReference>
<comment type="catalytic activity">
    <reaction evidence="1">
        <text>ATP + protein L-histidine = ADP + protein N-phospho-L-histidine.</text>
        <dbReference type="EC" id="2.7.13.3"/>
    </reaction>
</comment>
<evidence type="ECO:0000256" key="4">
    <source>
        <dbReference type="ARBA" id="ARBA00022741"/>
    </source>
</evidence>
<evidence type="ECO:0000256" key="2">
    <source>
        <dbReference type="ARBA" id="ARBA00012438"/>
    </source>
</evidence>
<dbReference type="CDD" id="cd00130">
    <property type="entry name" value="PAS"/>
    <property type="match status" value="2"/>
</dbReference>
<dbReference type="Pfam" id="PF08447">
    <property type="entry name" value="PAS_3"/>
    <property type="match status" value="1"/>
</dbReference>
<dbReference type="InterPro" id="IPR011712">
    <property type="entry name" value="Sig_transdc_His_kin_sub3_dim/P"/>
</dbReference>
<dbReference type="Pfam" id="PF07730">
    <property type="entry name" value="HisKA_3"/>
    <property type="match status" value="1"/>
</dbReference>
<keyword evidence="7" id="KW-0902">Two-component regulatory system</keyword>
<dbReference type="InterPro" id="IPR013767">
    <property type="entry name" value="PAS_fold"/>
</dbReference>
<dbReference type="EC" id="2.7.13.3" evidence="2"/>
<dbReference type="PROSITE" id="PS50112">
    <property type="entry name" value="PAS"/>
    <property type="match status" value="1"/>
</dbReference>
<evidence type="ECO:0000256" key="5">
    <source>
        <dbReference type="ARBA" id="ARBA00022777"/>
    </source>
</evidence>
<keyword evidence="6" id="KW-0067">ATP-binding</keyword>
<dbReference type="GO" id="GO:0000155">
    <property type="term" value="F:phosphorelay sensor kinase activity"/>
    <property type="evidence" value="ECO:0007669"/>
    <property type="project" value="InterPro"/>
</dbReference>
<evidence type="ECO:0000256" key="6">
    <source>
        <dbReference type="ARBA" id="ARBA00022840"/>
    </source>
</evidence>
<dbReference type="Pfam" id="PF02518">
    <property type="entry name" value="HATPase_c"/>
    <property type="match status" value="1"/>
</dbReference>
<accession>A0AA95JG75</accession>
<dbReference type="InterPro" id="IPR000014">
    <property type="entry name" value="PAS"/>
</dbReference>
<evidence type="ECO:0000259" key="8">
    <source>
        <dbReference type="PROSITE" id="PS50109"/>
    </source>
</evidence>
<dbReference type="Gene3D" id="3.30.450.20">
    <property type="entry name" value="PAS domain"/>
    <property type="match status" value="2"/>
</dbReference>
<dbReference type="EMBL" id="CP119317">
    <property type="protein sequence ID" value="WEK54625.1"/>
    <property type="molecule type" value="Genomic_DNA"/>
</dbReference>
<protein>
    <recommendedName>
        <fullName evidence="2">histidine kinase</fullName>
        <ecNumber evidence="2">2.7.13.3</ecNumber>
    </recommendedName>
</protein>
<keyword evidence="4" id="KW-0547">Nucleotide-binding</keyword>
<dbReference type="InterPro" id="IPR005467">
    <property type="entry name" value="His_kinase_dom"/>
</dbReference>
<dbReference type="GO" id="GO:0006355">
    <property type="term" value="P:regulation of DNA-templated transcription"/>
    <property type="evidence" value="ECO:0007669"/>
    <property type="project" value="InterPro"/>
</dbReference>
<evidence type="ECO:0000259" key="9">
    <source>
        <dbReference type="PROSITE" id="PS50112"/>
    </source>
</evidence>
<name>A0AA95JG75_9BACL</name>
<dbReference type="Pfam" id="PF00989">
    <property type="entry name" value="PAS"/>
    <property type="match status" value="1"/>
</dbReference>
<dbReference type="SUPFAM" id="SSF55874">
    <property type="entry name" value="ATPase domain of HSP90 chaperone/DNA topoisomerase II/histidine kinase"/>
    <property type="match status" value="1"/>
</dbReference>
<proteinExistence type="predicted"/>
<dbReference type="InterPro" id="IPR003594">
    <property type="entry name" value="HATPase_dom"/>
</dbReference>
<sequence length="622" mass="71462">MGLAIWSFDPTINKFEFISEEFTYITGVPAESFIDWDSWKAIIYPDDLPLFNRMTAEVHQGAQYSSNYRIVHADGQIRVIQIKVIPTNMRSRDKSRMNGVVIDVTSLACSQAEMALMESEEMNRRLVELSPEAIILHSNNEIIYVNPATEELFGATKDITGQSVLERIHPNDREKAASRIDKVYNQKYTSPLIEQKIVRFDGSIVDVEVIATSMSFMGTNACLSMIRNITERKKTEEHNKQVRKLLLESEDLYFRLQTSLDRFSSDLFGVMKVQELEHRLIHEVQNMLNTSKVSLIEVAQESQIVVKCGNPLLDTVSNKLIEWNKTVSLCKMFDTANGYLLKLNEHRGNSYLLYIGEKPHALTLKPQRIWLETICRYVSVLYDNFRIIEDLTKELKRISSSSTAPSWLLRLLFQLSEHERKQLSQDLHDAALQEQIIWYRKLDHLLVNGSLPVQFREPLDQIKQGLLDVIYQIRITCNELRPPLLKEEGLVSSLEALFEMTQLRANYSIQFDYSDSHISLLDDQIIGVYRIVQELLANASKHSNATKVNISLRSGPSWLQLIYEDNGIGMDINKVEDSFVSMGVYGMKERVRSMNGTIEFRSYRNQGLAVYINIPTPGEITE</sequence>
<dbReference type="NCBIfam" id="TIGR00229">
    <property type="entry name" value="sensory_box"/>
    <property type="match status" value="1"/>
</dbReference>
<organism evidence="10 11">
    <name type="scientific">Candidatus Cohnella colombiensis</name>
    <dbReference type="NCBI Taxonomy" id="3121368"/>
    <lineage>
        <taxon>Bacteria</taxon>
        <taxon>Bacillati</taxon>
        <taxon>Bacillota</taxon>
        <taxon>Bacilli</taxon>
        <taxon>Bacillales</taxon>
        <taxon>Paenibacillaceae</taxon>
        <taxon>Cohnella</taxon>
    </lineage>
</organism>
<dbReference type="SUPFAM" id="SSF55785">
    <property type="entry name" value="PYP-like sensor domain (PAS domain)"/>
    <property type="match status" value="2"/>
</dbReference>